<feature type="transmembrane region" description="Helical" evidence="6">
    <location>
        <begin position="325"/>
        <end position="348"/>
    </location>
</feature>
<evidence type="ECO:0000256" key="5">
    <source>
        <dbReference type="ARBA" id="ARBA00023136"/>
    </source>
</evidence>
<keyword evidence="4 6" id="KW-1133">Transmembrane helix</keyword>
<accession>A0A0R2T5B9</accession>
<proteinExistence type="predicted"/>
<dbReference type="GO" id="GO:0016020">
    <property type="term" value="C:membrane"/>
    <property type="evidence" value="ECO:0007669"/>
    <property type="project" value="UniProtKB-SubCell"/>
</dbReference>
<dbReference type="PANTHER" id="PTHR12778">
    <property type="entry name" value="SOLUTE CARRIER FAMILY 33 ACETYL-COA TRANSPORTER -RELATED"/>
    <property type="match status" value="1"/>
</dbReference>
<evidence type="ECO:0000313" key="8">
    <source>
        <dbReference type="EMBL" id="KRO82444.1"/>
    </source>
</evidence>
<comment type="caution">
    <text evidence="8">The sequence shown here is derived from an EMBL/GenBank/DDBJ whole genome shotgun (WGS) entry which is preliminary data.</text>
</comment>
<feature type="transmembrane region" description="Helical" evidence="6">
    <location>
        <begin position="160"/>
        <end position="184"/>
    </location>
</feature>
<feature type="transmembrane region" description="Helical" evidence="6">
    <location>
        <begin position="354"/>
        <end position="380"/>
    </location>
</feature>
<evidence type="ECO:0000313" key="9">
    <source>
        <dbReference type="Proteomes" id="UP000051242"/>
    </source>
</evidence>
<comment type="subcellular location">
    <subcellularLocation>
        <location evidence="1">Membrane</location>
        <topology evidence="1">Multi-pass membrane protein</topology>
    </subcellularLocation>
</comment>
<dbReference type="PANTHER" id="PTHR12778:SF10">
    <property type="entry name" value="MAJOR FACILITATOR SUPERFAMILY DOMAIN-CONTAINING PROTEIN 3"/>
    <property type="match status" value="1"/>
</dbReference>
<evidence type="ECO:0000256" key="1">
    <source>
        <dbReference type="ARBA" id="ARBA00004141"/>
    </source>
</evidence>
<organism evidence="8 9">
    <name type="scientific">OM182 bacterium BACL3 MAG-120619-bin3</name>
    <dbReference type="NCBI Taxonomy" id="1655593"/>
    <lineage>
        <taxon>Bacteria</taxon>
        <taxon>Pseudomonadati</taxon>
        <taxon>Pseudomonadota</taxon>
        <taxon>Gammaproteobacteria</taxon>
        <taxon>OMG group</taxon>
        <taxon>OM182 clade</taxon>
    </lineage>
</organism>
<feature type="transmembrane region" description="Helical" evidence="6">
    <location>
        <begin position="392"/>
        <end position="413"/>
    </location>
</feature>
<dbReference type="InterPro" id="IPR020846">
    <property type="entry name" value="MFS_dom"/>
</dbReference>
<feature type="transmembrane region" description="Helical" evidence="6">
    <location>
        <begin position="196"/>
        <end position="213"/>
    </location>
</feature>
<feature type="transmembrane region" description="Helical" evidence="6">
    <location>
        <begin position="53"/>
        <end position="75"/>
    </location>
</feature>
<dbReference type="Pfam" id="PF07690">
    <property type="entry name" value="MFS_1"/>
    <property type="match status" value="1"/>
</dbReference>
<reference evidence="8 9" key="1">
    <citation type="submission" date="2015-10" db="EMBL/GenBank/DDBJ databases">
        <title>Metagenome-Assembled Genomes uncover a global brackish microbiome.</title>
        <authorList>
            <person name="Hugerth L.W."/>
            <person name="Larsson J."/>
            <person name="Alneberg J."/>
            <person name="Lindh M.V."/>
            <person name="Legrand C."/>
            <person name="Pinhassi J."/>
            <person name="Andersson A.F."/>
        </authorList>
    </citation>
    <scope>NUCLEOTIDE SEQUENCE [LARGE SCALE GENOMIC DNA]</scope>
    <source>
        <strain evidence="8">BACL22 MAG-120619-bin3</strain>
    </source>
</reference>
<dbReference type="InterPro" id="IPR036259">
    <property type="entry name" value="MFS_trans_sf"/>
</dbReference>
<evidence type="ECO:0000256" key="3">
    <source>
        <dbReference type="ARBA" id="ARBA00022692"/>
    </source>
</evidence>
<dbReference type="Proteomes" id="UP000051242">
    <property type="component" value="Unassembled WGS sequence"/>
</dbReference>
<keyword evidence="5 6" id="KW-0472">Membrane</keyword>
<name>A0A0R2T5B9_9GAMM</name>
<protein>
    <recommendedName>
        <fullName evidence="7">Major facilitator superfamily (MFS) profile domain-containing protein</fullName>
    </recommendedName>
</protein>
<feature type="transmembrane region" description="Helical" evidence="6">
    <location>
        <begin position="23"/>
        <end position="47"/>
    </location>
</feature>
<dbReference type="GO" id="GO:0022857">
    <property type="term" value="F:transmembrane transporter activity"/>
    <property type="evidence" value="ECO:0007669"/>
    <property type="project" value="InterPro"/>
</dbReference>
<sequence>MQATQRDSLSFVETLAQLRDRRFLAVLLFGFCSGFPWVLHGSVLTLWLQQSGLSRSAIGFFGVIATVYAVNWLWAPFVDRMSLPFLGKRLGQRRSWIVLCLAGMSLLVLGLGLSDPSVSLVQISLLALGIAICSATLDISVDAYRIMLFNREEMDRKMPYAAAVSTTGWFAGYGFIGGALAVALGGETIGMSWDRVYLVLAAMVAVLALLVLLTPRPPNEGEEAVGAAVAQSESPSLSDWIKTTLIAPFAEFFQRCGFRLALSVLLLLLVFRLGEAMLGRMSLVFYVEVGFSRDEISLYQKFFGGLVTAGFSLLGAVINTRFGVIRGLFVAGIAMAGANLMFALIAVVGPNTNLLMLALLVDNFFQAFATVAFVSFISYFTSRTYTGTQYALMASVSNFGRTTLAAGSGFVIDALGGDWASFFILTTLMVIPGLGLLVWVGRLLPGYSARQVAASHP</sequence>
<evidence type="ECO:0000256" key="6">
    <source>
        <dbReference type="SAM" id="Phobius"/>
    </source>
</evidence>
<dbReference type="Gene3D" id="1.20.1250.20">
    <property type="entry name" value="MFS general substrate transporter like domains"/>
    <property type="match status" value="2"/>
</dbReference>
<feature type="transmembrane region" description="Helical" evidence="6">
    <location>
        <begin position="260"/>
        <end position="278"/>
    </location>
</feature>
<dbReference type="EMBL" id="LICD01000038">
    <property type="protein sequence ID" value="KRO82444.1"/>
    <property type="molecule type" value="Genomic_DNA"/>
</dbReference>
<keyword evidence="3 6" id="KW-0812">Transmembrane</keyword>
<feature type="transmembrane region" description="Helical" evidence="6">
    <location>
        <begin position="419"/>
        <end position="440"/>
    </location>
</feature>
<feature type="transmembrane region" description="Helical" evidence="6">
    <location>
        <begin position="96"/>
        <end position="114"/>
    </location>
</feature>
<dbReference type="InterPro" id="IPR004752">
    <property type="entry name" value="AmpG_permease/AT-1"/>
</dbReference>
<keyword evidence="2" id="KW-0813">Transport</keyword>
<dbReference type="PROSITE" id="PS50850">
    <property type="entry name" value="MFS"/>
    <property type="match status" value="1"/>
</dbReference>
<evidence type="ECO:0000256" key="2">
    <source>
        <dbReference type="ARBA" id="ARBA00022448"/>
    </source>
</evidence>
<feature type="transmembrane region" description="Helical" evidence="6">
    <location>
        <begin position="298"/>
        <end position="318"/>
    </location>
</feature>
<dbReference type="InterPro" id="IPR011701">
    <property type="entry name" value="MFS"/>
</dbReference>
<feature type="domain" description="Major facilitator superfamily (MFS) profile" evidence="7">
    <location>
        <begin position="22"/>
        <end position="444"/>
    </location>
</feature>
<dbReference type="NCBIfam" id="TIGR00901">
    <property type="entry name" value="2A0125"/>
    <property type="match status" value="1"/>
</dbReference>
<evidence type="ECO:0000259" key="7">
    <source>
        <dbReference type="PROSITE" id="PS50850"/>
    </source>
</evidence>
<dbReference type="SUPFAM" id="SSF103473">
    <property type="entry name" value="MFS general substrate transporter"/>
    <property type="match status" value="1"/>
</dbReference>
<feature type="transmembrane region" description="Helical" evidence="6">
    <location>
        <begin position="120"/>
        <end position="139"/>
    </location>
</feature>
<evidence type="ECO:0000256" key="4">
    <source>
        <dbReference type="ARBA" id="ARBA00022989"/>
    </source>
</evidence>
<dbReference type="AlphaFoldDB" id="A0A0R2T5B9"/>
<gene>
    <name evidence="8" type="ORF">ABR85_06895</name>
</gene>